<name>A0A9D2GY57_9BACE</name>
<evidence type="ECO:0000313" key="3">
    <source>
        <dbReference type="EMBL" id="HIZ91404.1"/>
    </source>
</evidence>
<dbReference type="EMBL" id="DXAV01000040">
    <property type="protein sequence ID" value="HIZ91404.1"/>
    <property type="molecule type" value="Genomic_DNA"/>
</dbReference>
<comment type="caution">
    <text evidence="3">The sequence shown here is derived from an EMBL/GenBank/DDBJ whole genome shotgun (WGS) entry which is preliminary data.</text>
</comment>
<dbReference type="Proteomes" id="UP000824108">
    <property type="component" value="Unassembled WGS sequence"/>
</dbReference>
<gene>
    <name evidence="3" type="ORF">H9807_04715</name>
</gene>
<dbReference type="Pfam" id="PF13650">
    <property type="entry name" value="Asp_protease_2"/>
    <property type="match status" value="1"/>
</dbReference>
<reference evidence="3" key="1">
    <citation type="journal article" date="2021" name="PeerJ">
        <title>Extensive microbial diversity within the chicken gut microbiome revealed by metagenomics and culture.</title>
        <authorList>
            <person name="Gilroy R."/>
            <person name="Ravi A."/>
            <person name="Getino M."/>
            <person name="Pursley I."/>
            <person name="Horton D.L."/>
            <person name="Alikhan N.F."/>
            <person name="Baker D."/>
            <person name="Gharbi K."/>
            <person name="Hall N."/>
            <person name="Watson M."/>
            <person name="Adriaenssens E.M."/>
            <person name="Foster-Nyarko E."/>
            <person name="Jarju S."/>
            <person name="Secka A."/>
            <person name="Antonio M."/>
            <person name="Oren A."/>
            <person name="Chaudhuri R.R."/>
            <person name="La Ragione R."/>
            <person name="Hildebrand F."/>
            <person name="Pallen M.J."/>
        </authorList>
    </citation>
    <scope>NUCLEOTIDE SEQUENCE</scope>
    <source>
        <strain evidence="3">CHK118-2852</strain>
    </source>
</reference>
<dbReference type="AlphaFoldDB" id="A0A9D2GY57"/>
<evidence type="ECO:0000256" key="1">
    <source>
        <dbReference type="SAM" id="MobiDB-lite"/>
    </source>
</evidence>
<feature type="signal peptide" evidence="2">
    <location>
        <begin position="1"/>
        <end position="18"/>
    </location>
</feature>
<keyword evidence="2" id="KW-0732">Signal</keyword>
<reference evidence="3" key="2">
    <citation type="submission" date="2021-04" db="EMBL/GenBank/DDBJ databases">
        <authorList>
            <person name="Gilroy R."/>
        </authorList>
    </citation>
    <scope>NUCLEOTIDE SEQUENCE</scope>
    <source>
        <strain evidence="3">CHK118-2852</strain>
    </source>
</reference>
<protein>
    <submittedName>
        <fullName evidence="3">Retropepsin-like domain-containing protein</fullName>
    </submittedName>
</protein>
<dbReference type="InterPro" id="IPR034122">
    <property type="entry name" value="Retropepsin-like_bacterial"/>
</dbReference>
<dbReference type="InterPro" id="IPR021109">
    <property type="entry name" value="Peptidase_aspartic_dom_sf"/>
</dbReference>
<dbReference type="CDD" id="cd05483">
    <property type="entry name" value="retropepsin_like_bacteria"/>
    <property type="match status" value="1"/>
</dbReference>
<dbReference type="SUPFAM" id="SSF50630">
    <property type="entry name" value="Acid proteases"/>
    <property type="match status" value="1"/>
</dbReference>
<proteinExistence type="predicted"/>
<sequence length="450" mass="49724">MKKLLLAICLATAQTALAQTADTRIGTLINESNWFELKRTMEVTPRDSVSPLLYWMGTAMTAHYFNRPDSACVAIGTVLNEHQEEIGGQNSVNMAALMATNLTRCGRYEEAAALMQSLAQQLQAQGVDTATTASILKAADLYTMYARESSLCRPLHPTGEYRLPFTFNDDMHQGYKKQGHFLMLDARINGTNEPVVFDTGAGMNIISSRQAEACGLRQTEITIDMQGIGRQQGRIAMADTLRIGPMAWQNVPFLIVDTRTGDAEADSVGGMLQPVIGLPIMLSMKEVQFDFEHRELVIPATPTPNPLNSSNLLRTDSEGLRVESRDDERHPMYMHLDTGSYGSDLTARWYAAHRTQVEAQGQPDSLRMAGIGGVSRQKTYRIPHLTYRIGQGEATIEDVHVSTGIDLRTGQPVGEMFGIEDIDGIIGLGLLEQFHRVTLNLEEMYIDAQP</sequence>
<dbReference type="Gene3D" id="2.40.70.10">
    <property type="entry name" value="Acid Proteases"/>
    <property type="match status" value="2"/>
</dbReference>
<feature type="region of interest" description="Disordered" evidence="1">
    <location>
        <begin position="300"/>
        <end position="329"/>
    </location>
</feature>
<feature type="chain" id="PRO_5039381060" evidence="2">
    <location>
        <begin position="19"/>
        <end position="450"/>
    </location>
</feature>
<accession>A0A9D2GY57</accession>
<organism evidence="3 4">
    <name type="scientific">Candidatus Bacteroides merdavium</name>
    <dbReference type="NCBI Taxonomy" id="2838472"/>
    <lineage>
        <taxon>Bacteria</taxon>
        <taxon>Pseudomonadati</taxon>
        <taxon>Bacteroidota</taxon>
        <taxon>Bacteroidia</taxon>
        <taxon>Bacteroidales</taxon>
        <taxon>Bacteroidaceae</taxon>
        <taxon>Bacteroides</taxon>
    </lineage>
</organism>
<evidence type="ECO:0000313" key="4">
    <source>
        <dbReference type="Proteomes" id="UP000824108"/>
    </source>
</evidence>
<evidence type="ECO:0000256" key="2">
    <source>
        <dbReference type="SAM" id="SignalP"/>
    </source>
</evidence>
<feature type="compositionally biased region" description="Basic and acidic residues" evidence="1">
    <location>
        <begin position="315"/>
        <end position="329"/>
    </location>
</feature>